<dbReference type="Proteomes" id="UP001597012">
    <property type="component" value="Unassembled WGS sequence"/>
</dbReference>
<evidence type="ECO:0000313" key="2">
    <source>
        <dbReference type="Proteomes" id="UP001597012"/>
    </source>
</evidence>
<name>A0ABW3B4K5_9FLAO</name>
<evidence type="ECO:0000313" key="1">
    <source>
        <dbReference type="EMBL" id="MFD0798247.1"/>
    </source>
</evidence>
<proteinExistence type="predicted"/>
<dbReference type="PROSITE" id="PS51257">
    <property type="entry name" value="PROKAR_LIPOPROTEIN"/>
    <property type="match status" value="1"/>
</dbReference>
<sequence length="215" mass="25430">MNNKQHHYMKIKSYLFCSVVLLGISSCKTIAITNNEPLDTMVLVTGDTLYGKVDYFKEGFAWSEFYKKIRLTDTKGRKKRFKRKKIRSYSINGDDYESYRLDLETKLFHNGRLFDTKYYIDEKGDQHFLKVKTKGKLSHYELEWIDRDNNDLESVDLIKKAKHGFFVPAENGLSRVLKKVVSDYLSDCPAVQKKIMEKEFKYVFQVVDFYNENCE</sequence>
<reference evidence="2" key="1">
    <citation type="journal article" date="2019" name="Int. J. Syst. Evol. Microbiol.">
        <title>The Global Catalogue of Microorganisms (GCM) 10K type strain sequencing project: providing services to taxonomists for standard genome sequencing and annotation.</title>
        <authorList>
            <consortium name="The Broad Institute Genomics Platform"/>
            <consortium name="The Broad Institute Genome Sequencing Center for Infectious Disease"/>
            <person name="Wu L."/>
            <person name="Ma J."/>
        </authorList>
    </citation>
    <scope>NUCLEOTIDE SEQUENCE [LARGE SCALE GENOMIC DNA]</scope>
    <source>
        <strain evidence="2">CCUG 61948</strain>
    </source>
</reference>
<protein>
    <recommendedName>
        <fullName evidence="3">Lipoprotein</fullName>
    </recommendedName>
</protein>
<comment type="caution">
    <text evidence="1">The sequence shown here is derived from an EMBL/GenBank/DDBJ whole genome shotgun (WGS) entry which is preliminary data.</text>
</comment>
<accession>A0ABW3B4K5</accession>
<evidence type="ECO:0008006" key="3">
    <source>
        <dbReference type="Google" id="ProtNLM"/>
    </source>
</evidence>
<dbReference type="EMBL" id="JBHTHY010000011">
    <property type="protein sequence ID" value="MFD0798247.1"/>
    <property type="molecule type" value="Genomic_DNA"/>
</dbReference>
<organism evidence="1 2">
    <name type="scientific">Maribacter chungangensis</name>
    <dbReference type="NCBI Taxonomy" id="1069117"/>
    <lineage>
        <taxon>Bacteria</taxon>
        <taxon>Pseudomonadati</taxon>
        <taxon>Bacteroidota</taxon>
        <taxon>Flavobacteriia</taxon>
        <taxon>Flavobacteriales</taxon>
        <taxon>Flavobacteriaceae</taxon>
        <taxon>Maribacter</taxon>
    </lineage>
</organism>
<dbReference type="RefSeq" id="WP_379934909.1">
    <property type="nucleotide sequence ID" value="NZ_JBHTHY010000011.1"/>
</dbReference>
<keyword evidence="2" id="KW-1185">Reference proteome</keyword>
<gene>
    <name evidence="1" type="ORF">ACFQZJ_12315</name>
</gene>